<feature type="transmembrane region" description="Helical" evidence="2">
    <location>
        <begin position="184"/>
        <end position="202"/>
    </location>
</feature>
<dbReference type="InParanoid" id="A0A0C3HRK8"/>
<evidence type="ECO:0000256" key="2">
    <source>
        <dbReference type="SAM" id="Phobius"/>
    </source>
</evidence>
<keyword evidence="2" id="KW-0812">Transmembrane</keyword>
<keyword evidence="2" id="KW-1133">Transmembrane helix</keyword>
<proteinExistence type="predicted"/>
<dbReference type="Proteomes" id="UP000054321">
    <property type="component" value="Unassembled WGS sequence"/>
</dbReference>
<evidence type="ECO:0000256" key="1">
    <source>
        <dbReference type="SAM" id="MobiDB-lite"/>
    </source>
</evidence>
<reference evidence="3 4" key="1">
    <citation type="submission" date="2014-04" db="EMBL/GenBank/DDBJ databases">
        <authorList>
            <consortium name="DOE Joint Genome Institute"/>
            <person name="Kuo A."/>
            <person name="Martino E."/>
            <person name="Perotto S."/>
            <person name="Kohler A."/>
            <person name="Nagy L.G."/>
            <person name="Floudas D."/>
            <person name="Copeland A."/>
            <person name="Barry K.W."/>
            <person name="Cichocki N."/>
            <person name="Veneault-Fourrey C."/>
            <person name="LaButti K."/>
            <person name="Lindquist E.A."/>
            <person name="Lipzen A."/>
            <person name="Lundell T."/>
            <person name="Morin E."/>
            <person name="Murat C."/>
            <person name="Sun H."/>
            <person name="Tunlid A."/>
            <person name="Henrissat B."/>
            <person name="Grigoriev I.V."/>
            <person name="Hibbett D.S."/>
            <person name="Martin F."/>
            <person name="Nordberg H.P."/>
            <person name="Cantor M.N."/>
            <person name="Hua S.X."/>
        </authorList>
    </citation>
    <scope>NUCLEOTIDE SEQUENCE [LARGE SCALE GENOMIC DNA]</scope>
    <source>
        <strain evidence="3 4">Zn</strain>
    </source>
</reference>
<name>A0A0C3HRK8_OIDMZ</name>
<evidence type="ECO:0000313" key="4">
    <source>
        <dbReference type="Proteomes" id="UP000054321"/>
    </source>
</evidence>
<organism evidence="3 4">
    <name type="scientific">Oidiodendron maius (strain Zn)</name>
    <dbReference type="NCBI Taxonomy" id="913774"/>
    <lineage>
        <taxon>Eukaryota</taxon>
        <taxon>Fungi</taxon>
        <taxon>Dikarya</taxon>
        <taxon>Ascomycota</taxon>
        <taxon>Pezizomycotina</taxon>
        <taxon>Leotiomycetes</taxon>
        <taxon>Leotiomycetes incertae sedis</taxon>
        <taxon>Myxotrichaceae</taxon>
        <taxon>Oidiodendron</taxon>
    </lineage>
</organism>
<keyword evidence="2" id="KW-0472">Membrane</keyword>
<reference evidence="4" key="2">
    <citation type="submission" date="2015-01" db="EMBL/GenBank/DDBJ databases">
        <title>Evolutionary Origins and Diversification of the Mycorrhizal Mutualists.</title>
        <authorList>
            <consortium name="DOE Joint Genome Institute"/>
            <consortium name="Mycorrhizal Genomics Consortium"/>
            <person name="Kohler A."/>
            <person name="Kuo A."/>
            <person name="Nagy L.G."/>
            <person name="Floudas D."/>
            <person name="Copeland A."/>
            <person name="Barry K.W."/>
            <person name="Cichocki N."/>
            <person name="Veneault-Fourrey C."/>
            <person name="LaButti K."/>
            <person name="Lindquist E.A."/>
            <person name="Lipzen A."/>
            <person name="Lundell T."/>
            <person name="Morin E."/>
            <person name="Murat C."/>
            <person name="Riley R."/>
            <person name="Ohm R."/>
            <person name="Sun H."/>
            <person name="Tunlid A."/>
            <person name="Henrissat B."/>
            <person name="Grigoriev I.V."/>
            <person name="Hibbett D.S."/>
            <person name="Martin F."/>
        </authorList>
    </citation>
    <scope>NUCLEOTIDE SEQUENCE [LARGE SCALE GENOMIC DNA]</scope>
    <source>
        <strain evidence="4">Zn</strain>
    </source>
</reference>
<accession>A0A0C3HRK8</accession>
<feature type="compositionally biased region" description="Basic and acidic residues" evidence="1">
    <location>
        <begin position="1"/>
        <end position="20"/>
    </location>
</feature>
<dbReference type="EMBL" id="KN832871">
    <property type="protein sequence ID" value="KIN05635.1"/>
    <property type="molecule type" value="Genomic_DNA"/>
</dbReference>
<gene>
    <name evidence="3" type="ORF">OIDMADRAFT_49154</name>
</gene>
<protein>
    <submittedName>
        <fullName evidence="3">Uncharacterized protein</fullName>
    </submittedName>
</protein>
<evidence type="ECO:0000313" key="3">
    <source>
        <dbReference type="EMBL" id="KIN05635.1"/>
    </source>
</evidence>
<keyword evidence="4" id="KW-1185">Reference proteome</keyword>
<feature type="region of interest" description="Disordered" evidence="1">
    <location>
        <begin position="1"/>
        <end position="22"/>
    </location>
</feature>
<sequence>MLLKTERDSTKEESHHEVKVSRKSPILNHERYEASKTHLDLEECVDDPAASVEPATKGIRLHSQSEMEAQHQQVASEGNYERYRRGSLQCKKFIKDVMKTHTSRPGIIKDKSKPHANVEIPKKKIHVVGSEEVLSAASPSHLPSTTHAGVTMGSVNRQDPMLAATPEWRPHELVQARPVRTTTVVTGLLAVVLTLVCLVWYVKTRKRKGKIVSLGRGGVSVGAWDERAEEAMIVCEGGEYRD</sequence>
<dbReference type="HOGENOM" id="CLU_1147475_0_0_1"/>
<dbReference type="AlphaFoldDB" id="A0A0C3HRK8"/>